<feature type="compositionally biased region" description="Basic and acidic residues" evidence="1">
    <location>
        <begin position="99"/>
        <end position="109"/>
    </location>
</feature>
<feature type="compositionally biased region" description="Polar residues" evidence="1">
    <location>
        <begin position="192"/>
        <end position="205"/>
    </location>
</feature>
<evidence type="ECO:0000313" key="2">
    <source>
        <dbReference type="EMBL" id="KAF9471150.1"/>
    </source>
</evidence>
<name>A0A9P5YM68_9AGAR</name>
<dbReference type="OrthoDB" id="10261556at2759"/>
<keyword evidence="3" id="KW-1185">Reference proteome</keyword>
<dbReference type="AlphaFoldDB" id="A0A9P5YM68"/>
<feature type="region of interest" description="Disordered" evidence="1">
    <location>
        <begin position="178"/>
        <end position="224"/>
    </location>
</feature>
<sequence length="294" mass="32888">MGIPAAAVNGDTWSESLHEKLKDGAFQGILASPEINMPSFEDFSQIPASRESRLSQLIKHTQILHVEKSTFERQKRKRRGLAQAAGGRQDDSESDCSDDELRIGDNNNHVEGEEAQYEWQKVDDALRKWIEANECRRSIAGKNFNNPIEDRPAPTHICCNNCSSIALDASSIQERLSTPEPIERSDDDETDVSSTPSTPSKSANGNRKRIMAQPQPSKPSRRRGPHLALARLSLQKWRVNAVRNSYTPGPFLLTVHLCPIQSSKCSRPTAKSRRPLNCKPPSIGHLLNDMLRMF</sequence>
<gene>
    <name evidence="2" type="ORF">BDN70DRAFT_888424</name>
</gene>
<dbReference type="EMBL" id="MU155747">
    <property type="protein sequence ID" value="KAF9471150.1"/>
    <property type="molecule type" value="Genomic_DNA"/>
</dbReference>
<evidence type="ECO:0000256" key="1">
    <source>
        <dbReference type="SAM" id="MobiDB-lite"/>
    </source>
</evidence>
<feature type="region of interest" description="Disordered" evidence="1">
    <location>
        <begin position="70"/>
        <end position="109"/>
    </location>
</feature>
<evidence type="ECO:0000313" key="3">
    <source>
        <dbReference type="Proteomes" id="UP000807469"/>
    </source>
</evidence>
<proteinExistence type="predicted"/>
<accession>A0A9P5YM68</accession>
<comment type="caution">
    <text evidence="2">The sequence shown here is derived from an EMBL/GenBank/DDBJ whole genome shotgun (WGS) entry which is preliminary data.</text>
</comment>
<organism evidence="2 3">
    <name type="scientific">Pholiota conissans</name>
    <dbReference type="NCBI Taxonomy" id="109636"/>
    <lineage>
        <taxon>Eukaryota</taxon>
        <taxon>Fungi</taxon>
        <taxon>Dikarya</taxon>
        <taxon>Basidiomycota</taxon>
        <taxon>Agaricomycotina</taxon>
        <taxon>Agaricomycetes</taxon>
        <taxon>Agaricomycetidae</taxon>
        <taxon>Agaricales</taxon>
        <taxon>Agaricineae</taxon>
        <taxon>Strophariaceae</taxon>
        <taxon>Pholiota</taxon>
    </lineage>
</organism>
<dbReference type="Proteomes" id="UP000807469">
    <property type="component" value="Unassembled WGS sequence"/>
</dbReference>
<reference evidence="2" key="1">
    <citation type="submission" date="2020-11" db="EMBL/GenBank/DDBJ databases">
        <authorList>
            <consortium name="DOE Joint Genome Institute"/>
            <person name="Ahrendt S."/>
            <person name="Riley R."/>
            <person name="Andreopoulos W."/>
            <person name="Labutti K."/>
            <person name="Pangilinan J."/>
            <person name="Ruiz-Duenas F.J."/>
            <person name="Barrasa J.M."/>
            <person name="Sanchez-Garcia M."/>
            <person name="Camarero S."/>
            <person name="Miyauchi S."/>
            <person name="Serrano A."/>
            <person name="Linde D."/>
            <person name="Babiker R."/>
            <person name="Drula E."/>
            <person name="Ayuso-Fernandez I."/>
            <person name="Pacheco R."/>
            <person name="Padilla G."/>
            <person name="Ferreira P."/>
            <person name="Barriuso J."/>
            <person name="Kellner H."/>
            <person name="Castanera R."/>
            <person name="Alfaro M."/>
            <person name="Ramirez L."/>
            <person name="Pisabarro A.G."/>
            <person name="Kuo A."/>
            <person name="Tritt A."/>
            <person name="Lipzen A."/>
            <person name="He G."/>
            <person name="Yan M."/>
            <person name="Ng V."/>
            <person name="Cullen D."/>
            <person name="Martin F."/>
            <person name="Rosso M.-N."/>
            <person name="Henrissat B."/>
            <person name="Hibbett D."/>
            <person name="Martinez A.T."/>
            <person name="Grigoriev I.V."/>
        </authorList>
    </citation>
    <scope>NUCLEOTIDE SEQUENCE</scope>
    <source>
        <strain evidence="2">CIRM-BRFM 674</strain>
    </source>
</reference>
<protein>
    <submittedName>
        <fullName evidence="2">Uncharacterized protein</fullName>
    </submittedName>
</protein>